<comment type="caution">
    <text evidence="1">The sequence shown here is derived from an EMBL/GenBank/DDBJ whole genome shotgun (WGS) entry which is preliminary data.</text>
</comment>
<accession>A0ABT9CHQ9</accession>
<gene>
    <name evidence="1" type="ORF">Q5741_20715</name>
</gene>
<reference evidence="1 2" key="1">
    <citation type="submission" date="2023-07" db="EMBL/GenBank/DDBJ databases">
        <title>Paenibacillus sp. JX-17 nov. isolated from soil.</title>
        <authorList>
            <person name="Wan Y."/>
            <person name="Liu B."/>
        </authorList>
    </citation>
    <scope>NUCLEOTIDE SEQUENCE [LARGE SCALE GENOMIC DNA]</scope>
    <source>
        <strain evidence="1 2">JX-17</strain>
    </source>
</reference>
<dbReference type="Pfam" id="PF19686">
    <property type="entry name" value="DUF6188"/>
    <property type="match status" value="1"/>
</dbReference>
<name>A0ABT9CHQ9_9BACL</name>
<dbReference type="EMBL" id="JAUQTB010000023">
    <property type="protein sequence ID" value="MDO7908811.1"/>
    <property type="molecule type" value="Genomic_DNA"/>
</dbReference>
<evidence type="ECO:0000313" key="2">
    <source>
        <dbReference type="Proteomes" id="UP001240171"/>
    </source>
</evidence>
<dbReference type="RefSeq" id="WP_305026030.1">
    <property type="nucleotide sequence ID" value="NZ_JAUQTB010000023.1"/>
</dbReference>
<sequence length="136" mass="15595">MQRNTSNINFVSVIGQKVNEINRMYPILILDDGHLTIECPWRLRKGNRVIVGQPETKIEDKKDKAFLEFEEALVGNTIKDIIHYEDISDLSVAFDGDVYLDLFHDSSWYEGWQLQGPGSFFVVSTPGGGYSHWKED</sequence>
<proteinExistence type="predicted"/>
<dbReference type="InterPro" id="IPR046179">
    <property type="entry name" value="DUF6188"/>
</dbReference>
<evidence type="ECO:0000313" key="1">
    <source>
        <dbReference type="EMBL" id="MDO7908811.1"/>
    </source>
</evidence>
<organism evidence="1 2">
    <name type="scientific">Paenibacillus lacisoli</name>
    <dbReference type="NCBI Taxonomy" id="3064525"/>
    <lineage>
        <taxon>Bacteria</taxon>
        <taxon>Bacillati</taxon>
        <taxon>Bacillota</taxon>
        <taxon>Bacilli</taxon>
        <taxon>Bacillales</taxon>
        <taxon>Paenibacillaceae</taxon>
        <taxon>Paenibacillus</taxon>
    </lineage>
</organism>
<keyword evidence="2" id="KW-1185">Reference proteome</keyword>
<protein>
    <submittedName>
        <fullName evidence="1">DUF6188 family protein</fullName>
    </submittedName>
</protein>
<dbReference type="Proteomes" id="UP001240171">
    <property type="component" value="Unassembled WGS sequence"/>
</dbReference>